<dbReference type="Proteomes" id="UP001501147">
    <property type="component" value="Unassembled WGS sequence"/>
</dbReference>
<dbReference type="SUPFAM" id="SSF46689">
    <property type="entry name" value="Homeodomain-like"/>
    <property type="match status" value="1"/>
</dbReference>
<dbReference type="EMBL" id="BAABJV010000020">
    <property type="protein sequence ID" value="GAA4793070.1"/>
    <property type="molecule type" value="Genomic_DNA"/>
</dbReference>
<dbReference type="InterPro" id="IPR018060">
    <property type="entry name" value="HTH_AraC"/>
</dbReference>
<dbReference type="PANTHER" id="PTHR11019:SF199">
    <property type="entry name" value="HTH-TYPE TRANSCRIPTIONAL REGULATOR NIMR"/>
    <property type="match status" value="1"/>
</dbReference>
<protein>
    <submittedName>
        <fullName evidence="6">Helix-turn-helix transcriptional regulator</fullName>
    </submittedName>
</protein>
<evidence type="ECO:0000313" key="7">
    <source>
        <dbReference type="Proteomes" id="UP001501147"/>
    </source>
</evidence>
<keyword evidence="7" id="KW-1185">Reference proteome</keyword>
<organism evidence="6 7">
    <name type="scientific">Streptomyces sanyensis</name>
    <dbReference type="NCBI Taxonomy" id="568869"/>
    <lineage>
        <taxon>Bacteria</taxon>
        <taxon>Bacillati</taxon>
        <taxon>Actinomycetota</taxon>
        <taxon>Actinomycetes</taxon>
        <taxon>Kitasatosporales</taxon>
        <taxon>Streptomycetaceae</taxon>
        <taxon>Streptomyces</taxon>
    </lineage>
</organism>
<keyword evidence="2" id="KW-0238">DNA-binding</keyword>
<evidence type="ECO:0000256" key="4">
    <source>
        <dbReference type="SAM" id="MobiDB-lite"/>
    </source>
</evidence>
<dbReference type="SUPFAM" id="SSF51182">
    <property type="entry name" value="RmlC-like cupins"/>
    <property type="match status" value="1"/>
</dbReference>
<dbReference type="PANTHER" id="PTHR11019">
    <property type="entry name" value="HTH-TYPE TRANSCRIPTIONAL REGULATOR NIMR"/>
    <property type="match status" value="1"/>
</dbReference>
<feature type="domain" description="HTH araC/xylS-type" evidence="5">
    <location>
        <begin position="169"/>
        <end position="266"/>
    </location>
</feature>
<keyword evidence="3" id="KW-0804">Transcription</keyword>
<dbReference type="SMART" id="SM00342">
    <property type="entry name" value="HTH_ARAC"/>
    <property type="match status" value="1"/>
</dbReference>
<sequence>MQHTTTQPRRAPGGERPPAHRNTPAPAPQPAATGAPAPGEEPSAHGHPVHRHAFHQFLYVPLGHITVTAEGRDHRLSPSVALWVPAGLPHSARFDPDSLVLSEDFEPAAHPLPYRGATAVDVDESLRRMLLARMRAPEPGDGGDALFAALTATRERCLALPRPTSEPARTVAEELRKRPDHPYTAVQWAERMFTSATSLRRAFRTDTGLAFSEWRTRLRLNHSLDLLSEGRPIGAVAARVGFASTNGYILAFRRHFGCTPGAYARESGGAAR</sequence>
<name>A0ABP9BET7_9ACTN</name>
<evidence type="ECO:0000256" key="2">
    <source>
        <dbReference type="ARBA" id="ARBA00023125"/>
    </source>
</evidence>
<dbReference type="RefSeq" id="WP_345615873.1">
    <property type="nucleotide sequence ID" value="NZ_BAABJV010000020.1"/>
</dbReference>
<dbReference type="InterPro" id="IPR009057">
    <property type="entry name" value="Homeodomain-like_sf"/>
</dbReference>
<dbReference type="InterPro" id="IPR018062">
    <property type="entry name" value="HTH_AraC-typ_CS"/>
</dbReference>
<evidence type="ECO:0000259" key="5">
    <source>
        <dbReference type="PROSITE" id="PS01124"/>
    </source>
</evidence>
<gene>
    <name evidence="6" type="ORF">GCM10023329_51700</name>
</gene>
<dbReference type="InterPro" id="IPR011051">
    <property type="entry name" value="RmlC_Cupin_sf"/>
</dbReference>
<dbReference type="PROSITE" id="PS01124">
    <property type="entry name" value="HTH_ARAC_FAMILY_2"/>
    <property type="match status" value="1"/>
</dbReference>
<comment type="caution">
    <text evidence="6">The sequence shown here is derived from an EMBL/GenBank/DDBJ whole genome shotgun (WGS) entry which is preliminary data.</text>
</comment>
<dbReference type="InterPro" id="IPR014710">
    <property type="entry name" value="RmlC-like_jellyroll"/>
</dbReference>
<keyword evidence="1" id="KW-0805">Transcription regulation</keyword>
<proteinExistence type="predicted"/>
<dbReference type="Gene3D" id="2.60.120.10">
    <property type="entry name" value="Jelly Rolls"/>
    <property type="match status" value="1"/>
</dbReference>
<feature type="compositionally biased region" description="Low complexity" evidence="4">
    <location>
        <begin position="8"/>
        <end position="41"/>
    </location>
</feature>
<dbReference type="Gene3D" id="1.10.10.60">
    <property type="entry name" value="Homeodomain-like"/>
    <property type="match status" value="1"/>
</dbReference>
<evidence type="ECO:0000256" key="3">
    <source>
        <dbReference type="ARBA" id="ARBA00023163"/>
    </source>
</evidence>
<evidence type="ECO:0000313" key="6">
    <source>
        <dbReference type="EMBL" id="GAA4793070.1"/>
    </source>
</evidence>
<dbReference type="Pfam" id="PF12833">
    <property type="entry name" value="HTH_18"/>
    <property type="match status" value="1"/>
</dbReference>
<reference evidence="7" key="1">
    <citation type="journal article" date="2019" name="Int. J. Syst. Evol. Microbiol.">
        <title>The Global Catalogue of Microorganisms (GCM) 10K type strain sequencing project: providing services to taxonomists for standard genome sequencing and annotation.</title>
        <authorList>
            <consortium name="The Broad Institute Genomics Platform"/>
            <consortium name="The Broad Institute Genome Sequencing Center for Infectious Disease"/>
            <person name="Wu L."/>
            <person name="Ma J."/>
        </authorList>
    </citation>
    <scope>NUCLEOTIDE SEQUENCE [LARGE SCALE GENOMIC DNA]</scope>
    <source>
        <strain evidence="7">JCM 18324</strain>
    </source>
</reference>
<accession>A0ABP9BET7</accession>
<dbReference type="Pfam" id="PF07883">
    <property type="entry name" value="Cupin_2"/>
    <property type="match status" value="1"/>
</dbReference>
<evidence type="ECO:0000256" key="1">
    <source>
        <dbReference type="ARBA" id="ARBA00023015"/>
    </source>
</evidence>
<dbReference type="PROSITE" id="PS00041">
    <property type="entry name" value="HTH_ARAC_FAMILY_1"/>
    <property type="match status" value="1"/>
</dbReference>
<dbReference type="InterPro" id="IPR013096">
    <property type="entry name" value="Cupin_2"/>
</dbReference>
<feature type="region of interest" description="Disordered" evidence="4">
    <location>
        <begin position="1"/>
        <end position="47"/>
    </location>
</feature>